<dbReference type="PANTHER" id="PTHR12181">
    <property type="entry name" value="LIPIN"/>
    <property type="match status" value="1"/>
</dbReference>
<name>A0A830CTE0_9LAMI</name>
<dbReference type="InterPro" id="IPR007651">
    <property type="entry name" value="Lipin_N"/>
</dbReference>
<evidence type="ECO:0000259" key="2">
    <source>
        <dbReference type="Pfam" id="PF04571"/>
    </source>
</evidence>
<evidence type="ECO:0000313" key="3">
    <source>
        <dbReference type="EMBL" id="GFQ00919.1"/>
    </source>
</evidence>
<proteinExistence type="predicted"/>
<dbReference type="Proteomes" id="UP000653305">
    <property type="component" value="Unassembled WGS sequence"/>
</dbReference>
<protein>
    <submittedName>
        <fullName evidence="3">Phosphatidate phosphatase pah1</fullName>
    </submittedName>
</protein>
<feature type="region of interest" description="Disordered" evidence="1">
    <location>
        <begin position="321"/>
        <end position="402"/>
    </location>
</feature>
<dbReference type="PANTHER" id="PTHR12181:SF59">
    <property type="entry name" value="PHOSPHATIDATE PHOSPHATASE PAH1"/>
    <property type="match status" value="1"/>
</dbReference>
<evidence type="ECO:0000313" key="4">
    <source>
        <dbReference type="Proteomes" id="UP000653305"/>
    </source>
</evidence>
<dbReference type="EMBL" id="BMAC01000648">
    <property type="protein sequence ID" value="GFQ00919.1"/>
    <property type="molecule type" value="Genomic_DNA"/>
</dbReference>
<evidence type="ECO:0000256" key="1">
    <source>
        <dbReference type="SAM" id="MobiDB-lite"/>
    </source>
</evidence>
<comment type="caution">
    <text evidence="3">The sequence shown here is derived from an EMBL/GenBank/DDBJ whole genome shotgun (WGS) entry which is preliminary data.</text>
</comment>
<feature type="region of interest" description="Disordered" evidence="1">
    <location>
        <begin position="96"/>
        <end position="125"/>
    </location>
</feature>
<feature type="domain" description="Lipin N-terminal" evidence="2">
    <location>
        <begin position="1"/>
        <end position="101"/>
    </location>
</feature>
<dbReference type="Pfam" id="PF04571">
    <property type="entry name" value="Lipin_N"/>
    <property type="match status" value="1"/>
</dbReference>
<keyword evidence="4" id="KW-1185">Reference proteome</keyword>
<organism evidence="3 4">
    <name type="scientific">Phtheirospermum japonicum</name>
    <dbReference type="NCBI Taxonomy" id="374723"/>
    <lineage>
        <taxon>Eukaryota</taxon>
        <taxon>Viridiplantae</taxon>
        <taxon>Streptophyta</taxon>
        <taxon>Embryophyta</taxon>
        <taxon>Tracheophyta</taxon>
        <taxon>Spermatophyta</taxon>
        <taxon>Magnoliopsida</taxon>
        <taxon>eudicotyledons</taxon>
        <taxon>Gunneridae</taxon>
        <taxon>Pentapetalae</taxon>
        <taxon>asterids</taxon>
        <taxon>lamiids</taxon>
        <taxon>Lamiales</taxon>
        <taxon>Orobanchaceae</taxon>
        <taxon>Orobanchaceae incertae sedis</taxon>
        <taxon>Phtheirospermum</taxon>
    </lineage>
</organism>
<dbReference type="OrthoDB" id="4567at2759"/>
<dbReference type="GO" id="GO:0008195">
    <property type="term" value="F:phosphatidate phosphatase activity"/>
    <property type="evidence" value="ECO:0007669"/>
    <property type="project" value="TreeGrafter"/>
</dbReference>
<reference evidence="3" key="1">
    <citation type="submission" date="2020-07" db="EMBL/GenBank/DDBJ databases">
        <title>Ethylene signaling mediates host invasion by parasitic plants.</title>
        <authorList>
            <person name="Yoshida S."/>
        </authorList>
    </citation>
    <scope>NUCLEOTIDE SEQUENCE</scope>
    <source>
        <strain evidence="3">Okayama</strain>
    </source>
</reference>
<dbReference type="AlphaFoldDB" id="A0A830CTE0"/>
<accession>A0A830CTE0</accession>
<gene>
    <name evidence="3" type="ORF">PHJA_002235800</name>
</gene>
<dbReference type="InterPro" id="IPR026058">
    <property type="entry name" value="LIPIN"/>
</dbReference>
<sequence length="402" mass="44233">MNVVGKVSSFITQGVYSVATPFHPFGGAVDIIVVKQNDGSYRSTPWYVRFGKFQGVLKGAEKLVRIEVNGVEANFHMHLDNSGEAYFVRETDLEEGSIKDSENENNNNDNDDDSPKENDSLNEGEVEVRDERAALGMDRLQRVESDADRIFYEFQDEHSSLEGSVDFSEYGSGRYDNLESVENALESEDSSSEVVLVSVDGHILTAPISSVKNAENVQLDTPQFHLGPGEGPGEYNRVEDTWTDDYLNEFDASTCNGENKDKEVCVESGPDNTGRGLNRHDVFKSCLELHELSGPAEDDHENKRAQVNEEISEVTNVEISRDGSDSVNVRIGSDDQETLKQVEIDPTSGSVRSDLEIDPTVTSACSELESPDSDVCGKNNHVEPQTSAASVEDMKLDLSTGK</sequence>